<keyword evidence="5" id="KW-1185">Reference proteome</keyword>
<keyword evidence="1" id="KW-0547">Nucleotide-binding</keyword>
<reference evidence="4" key="1">
    <citation type="submission" date="2022-12" db="EMBL/GenBank/DDBJ databases">
        <title>New Phytohabitans aurantiacus sp. RD004123 nov., an actinomycete isolated from soil.</title>
        <authorList>
            <person name="Triningsih D.W."/>
            <person name="Harunari E."/>
            <person name="Igarashi Y."/>
        </authorList>
    </citation>
    <scope>NUCLEOTIDE SEQUENCE</scope>
    <source>
        <strain evidence="4">RD004123</strain>
    </source>
</reference>
<dbReference type="InterPro" id="IPR000792">
    <property type="entry name" value="Tscrpt_reg_LuxR_C"/>
</dbReference>
<keyword evidence="2" id="KW-0067">ATP-binding</keyword>
<dbReference type="PROSITE" id="PS50043">
    <property type="entry name" value="HTH_LUXR_2"/>
    <property type="match status" value="1"/>
</dbReference>
<feature type="domain" description="HTH luxR-type" evidence="3">
    <location>
        <begin position="827"/>
        <end position="889"/>
    </location>
</feature>
<dbReference type="Proteomes" id="UP001144280">
    <property type="component" value="Unassembled WGS sequence"/>
</dbReference>
<dbReference type="PANTHER" id="PTHR16305">
    <property type="entry name" value="TESTICULAR SOLUBLE ADENYLYL CYCLASE"/>
    <property type="match status" value="1"/>
</dbReference>
<dbReference type="PRINTS" id="PR00038">
    <property type="entry name" value="HTHLUXR"/>
</dbReference>
<dbReference type="InterPro" id="IPR036388">
    <property type="entry name" value="WH-like_DNA-bd_sf"/>
</dbReference>
<dbReference type="CDD" id="cd06170">
    <property type="entry name" value="LuxR_C_like"/>
    <property type="match status" value="1"/>
</dbReference>
<dbReference type="PROSITE" id="PS00622">
    <property type="entry name" value="HTH_LUXR_1"/>
    <property type="match status" value="1"/>
</dbReference>
<dbReference type="Gene3D" id="1.10.10.10">
    <property type="entry name" value="Winged helix-like DNA-binding domain superfamily/Winged helix DNA-binding domain"/>
    <property type="match status" value="1"/>
</dbReference>
<dbReference type="SUPFAM" id="SSF52540">
    <property type="entry name" value="P-loop containing nucleoside triphosphate hydrolases"/>
    <property type="match status" value="1"/>
</dbReference>
<dbReference type="InterPro" id="IPR016032">
    <property type="entry name" value="Sig_transdc_resp-reg_C-effctor"/>
</dbReference>
<dbReference type="SUPFAM" id="SSF46894">
    <property type="entry name" value="C-terminal effector domain of the bipartite response regulators"/>
    <property type="match status" value="1"/>
</dbReference>
<dbReference type="Pfam" id="PF00196">
    <property type="entry name" value="GerE"/>
    <property type="match status" value="1"/>
</dbReference>
<evidence type="ECO:0000313" key="4">
    <source>
        <dbReference type="EMBL" id="GLH99557.1"/>
    </source>
</evidence>
<protein>
    <submittedName>
        <fullName evidence="4">Transcriptional regulator</fullName>
    </submittedName>
</protein>
<comment type="caution">
    <text evidence="4">The sequence shown here is derived from an EMBL/GenBank/DDBJ whole genome shotgun (WGS) entry which is preliminary data.</text>
</comment>
<evidence type="ECO:0000259" key="3">
    <source>
        <dbReference type="PROSITE" id="PS50043"/>
    </source>
</evidence>
<dbReference type="InterPro" id="IPR041664">
    <property type="entry name" value="AAA_16"/>
</dbReference>
<evidence type="ECO:0000256" key="2">
    <source>
        <dbReference type="ARBA" id="ARBA00022840"/>
    </source>
</evidence>
<dbReference type="SMART" id="SM00421">
    <property type="entry name" value="HTH_LUXR"/>
    <property type="match status" value="1"/>
</dbReference>
<organism evidence="4 5">
    <name type="scientific">Phytohabitans aurantiacus</name>
    <dbReference type="NCBI Taxonomy" id="3016789"/>
    <lineage>
        <taxon>Bacteria</taxon>
        <taxon>Bacillati</taxon>
        <taxon>Actinomycetota</taxon>
        <taxon>Actinomycetes</taxon>
        <taxon>Micromonosporales</taxon>
        <taxon>Micromonosporaceae</taxon>
    </lineage>
</organism>
<evidence type="ECO:0000256" key="1">
    <source>
        <dbReference type="ARBA" id="ARBA00022741"/>
    </source>
</evidence>
<dbReference type="InterPro" id="IPR027417">
    <property type="entry name" value="P-loop_NTPase"/>
</dbReference>
<dbReference type="EMBL" id="BSDI01000024">
    <property type="protein sequence ID" value="GLH99557.1"/>
    <property type="molecule type" value="Genomic_DNA"/>
</dbReference>
<proteinExistence type="predicted"/>
<accession>A0ABQ5QZ52</accession>
<sequence length="889" mass="94921">MSPLPGRRREHEAISELLAGGGGALVFHGDPGIGKTALLESAAGQADGFLVLALAAAETESTLPFAALHRLLGAVVENASGPPASQALALARLLESGPAGESRFATFVRLLRLLRRVAGERPLLCCVDDAHWLDPPSLEALAFVARRLRGDRIAMLFGWCDETVPVSFGVRGLRLAPLDDRSSREVLRDLVPVADVAGALGSIAMGSPCVLTDLARSLTPEQARGEAPLPQVLPPEHRLRRAHRARLLRLPADTRWLVLLAAADEELDVDGLAAAAAVSGVDIGALEPAESSGLLRVDGAAIRFVRPLVRAFTYHESTMVQRRSVHSLLARSVDPRTQPLRHYLHRALAAYGPDDGLATRLERAALASHGRHGAASRALERAAELTGDAAIAAARVVAAARHAWRAGEPHRARMLLRRVRPATVPARVRAVSAVLEAEIGLRTGAAAPDVDALLAVADELAGHDRGLAIGALARAGEALWVSGERSRYLDVARRALASRRPGEPPIVELACEHLATLSATLRGAHRRAADALGRTVTSVSTLDNAEAFTQAGLAAILCGAELEAHRLAGRGAAIARANRDLSVEPRALEIAALAELAMGRYDDPTTALRGLELARESGQEAVASGQSALLALHAAILGDRAACLRRARDAREAGWARAVVEWALAVLDLVDGRHPEAFARLRAATGAHVVLRVAATPHIVEAAARCGVRPAGVAALRVFDAWATTTANPRWLALSARCHALLAEDNGEADEYFRAALEQHARSGADLDRAWTALLYGQRLRRQRRPAAARVQLRGALDTFERLEARPWIDRTVAELRAAGHHVEHRQPPAVEALTPQQVQIARLVADGATNREVAAHLLLSTRTVDHHMRNIFAKLGVRSRVELARLMS</sequence>
<dbReference type="Pfam" id="PF13191">
    <property type="entry name" value="AAA_16"/>
    <property type="match status" value="1"/>
</dbReference>
<gene>
    <name evidence="4" type="ORF">Pa4123_48330</name>
</gene>
<evidence type="ECO:0000313" key="5">
    <source>
        <dbReference type="Proteomes" id="UP001144280"/>
    </source>
</evidence>
<name>A0ABQ5QZ52_9ACTN</name>
<dbReference type="PANTHER" id="PTHR16305:SF35">
    <property type="entry name" value="TRANSCRIPTIONAL ACTIVATOR DOMAIN"/>
    <property type="match status" value="1"/>
</dbReference>